<proteinExistence type="predicted"/>
<dbReference type="Pfam" id="PF13508">
    <property type="entry name" value="Acetyltransf_7"/>
    <property type="match status" value="1"/>
</dbReference>
<dbReference type="Gene3D" id="3.40.630.30">
    <property type="match status" value="1"/>
</dbReference>
<sequence>MNILVREFEEADRDALRLLYVASRDAAFTWSAAGAHRPGDFDLHTEGERILVAAVGAEVLGFASIWEPDSFLHNLFVHPSALRQGIGRALLAQCGRYFTRPPTLKCLRANGGALRFYQAQGWCVLREGTGPDGPYLLMVLMAGG</sequence>
<accession>A0A7H0HGJ3</accession>
<dbReference type="AlphaFoldDB" id="A0A7H0HGJ3"/>
<evidence type="ECO:0000313" key="2">
    <source>
        <dbReference type="EMBL" id="QNP59659.1"/>
    </source>
</evidence>
<dbReference type="InterPro" id="IPR016181">
    <property type="entry name" value="Acyl_CoA_acyltransferase"/>
</dbReference>
<dbReference type="GO" id="GO:0016747">
    <property type="term" value="F:acyltransferase activity, transferring groups other than amino-acyl groups"/>
    <property type="evidence" value="ECO:0007669"/>
    <property type="project" value="InterPro"/>
</dbReference>
<dbReference type="InterPro" id="IPR000182">
    <property type="entry name" value="GNAT_dom"/>
</dbReference>
<dbReference type="CDD" id="cd04301">
    <property type="entry name" value="NAT_SF"/>
    <property type="match status" value="1"/>
</dbReference>
<dbReference type="EMBL" id="CP060790">
    <property type="protein sequence ID" value="QNP59659.1"/>
    <property type="molecule type" value="Genomic_DNA"/>
</dbReference>
<dbReference type="KEGG" id="amon:H9L24_01190"/>
<name>A0A7H0HGJ3_9BURK</name>
<dbReference type="RefSeq" id="WP_187736642.1">
    <property type="nucleotide sequence ID" value="NZ_CP060790.1"/>
</dbReference>
<keyword evidence="3" id="KW-1185">Reference proteome</keyword>
<gene>
    <name evidence="2" type="ORF">H9L24_01190</name>
</gene>
<evidence type="ECO:0000313" key="3">
    <source>
        <dbReference type="Proteomes" id="UP000516057"/>
    </source>
</evidence>
<dbReference type="PROSITE" id="PS51186">
    <property type="entry name" value="GNAT"/>
    <property type="match status" value="1"/>
</dbReference>
<reference evidence="2 3" key="1">
    <citation type="submission" date="2020-08" db="EMBL/GenBank/DDBJ databases">
        <title>Genome sequence of Acidovorax monticola KACC 19171T.</title>
        <authorList>
            <person name="Hyun D.-W."/>
            <person name="Bae J.-W."/>
        </authorList>
    </citation>
    <scope>NUCLEOTIDE SEQUENCE [LARGE SCALE GENOMIC DNA]</scope>
    <source>
        <strain evidence="2 3">KACC 19171</strain>
    </source>
</reference>
<dbReference type="Proteomes" id="UP000516057">
    <property type="component" value="Chromosome"/>
</dbReference>
<organism evidence="2 3">
    <name type="scientific">Paenacidovorax monticola</name>
    <dbReference type="NCBI Taxonomy" id="1926868"/>
    <lineage>
        <taxon>Bacteria</taxon>
        <taxon>Pseudomonadati</taxon>
        <taxon>Pseudomonadota</taxon>
        <taxon>Betaproteobacteria</taxon>
        <taxon>Burkholderiales</taxon>
        <taxon>Comamonadaceae</taxon>
        <taxon>Paenacidovorax</taxon>
    </lineage>
</organism>
<keyword evidence="2" id="KW-0808">Transferase</keyword>
<feature type="domain" description="N-acetyltransferase" evidence="1">
    <location>
        <begin position="3"/>
        <end position="143"/>
    </location>
</feature>
<evidence type="ECO:0000259" key="1">
    <source>
        <dbReference type="PROSITE" id="PS51186"/>
    </source>
</evidence>
<dbReference type="SUPFAM" id="SSF55729">
    <property type="entry name" value="Acyl-CoA N-acyltransferases (Nat)"/>
    <property type="match status" value="1"/>
</dbReference>
<protein>
    <submittedName>
        <fullName evidence="2">GNAT family N-acetyltransferase</fullName>
    </submittedName>
</protein>